<feature type="transmembrane region" description="Helical" evidence="8">
    <location>
        <begin position="90"/>
        <end position="108"/>
    </location>
</feature>
<evidence type="ECO:0000313" key="11">
    <source>
        <dbReference type="Proteomes" id="UP000290849"/>
    </source>
</evidence>
<dbReference type="PROSITE" id="PS50850">
    <property type="entry name" value="MFS"/>
    <property type="match status" value="1"/>
</dbReference>
<feature type="transmembrane region" description="Helical" evidence="8">
    <location>
        <begin position="249"/>
        <end position="271"/>
    </location>
</feature>
<dbReference type="PANTHER" id="PTHR43045">
    <property type="entry name" value="SHIKIMATE TRANSPORTER"/>
    <property type="match status" value="1"/>
</dbReference>
<dbReference type="InterPro" id="IPR005829">
    <property type="entry name" value="Sugar_transporter_CS"/>
</dbReference>
<keyword evidence="5 8" id="KW-1133">Transmembrane helix</keyword>
<evidence type="ECO:0000256" key="1">
    <source>
        <dbReference type="ARBA" id="ARBA00004651"/>
    </source>
</evidence>
<evidence type="ECO:0000259" key="9">
    <source>
        <dbReference type="PROSITE" id="PS50850"/>
    </source>
</evidence>
<dbReference type="EMBL" id="PYAL01000009">
    <property type="protein sequence ID" value="RXN83635.1"/>
    <property type="molecule type" value="Genomic_DNA"/>
</dbReference>
<evidence type="ECO:0000313" key="10">
    <source>
        <dbReference type="EMBL" id="RXN83635.1"/>
    </source>
</evidence>
<organism evidence="10 11">
    <name type="scientific">Achromobacter aloeverae</name>
    <dbReference type="NCBI Taxonomy" id="1750518"/>
    <lineage>
        <taxon>Bacteria</taxon>
        <taxon>Pseudomonadati</taxon>
        <taxon>Pseudomonadota</taxon>
        <taxon>Betaproteobacteria</taxon>
        <taxon>Burkholderiales</taxon>
        <taxon>Alcaligenaceae</taxon>
        <taxon>Achromobacter</taxon>
    </lineage>
</organism>
<evidence type="ECO:0000256" key="6">
    <source>
        <dbReference type="ARBA" id="ARBA00023136"/>
    </source>
</evidence>
<dbReference type="PROSITE" id="PS00216">
    <property type="entry name" value="SUGAR_TRANSPORT_1"/>
    <property type="match status" value="1"/>
</dbReference>
<feature type="transmembrane region" description="Helical" evidence="8">
    <location>
        <begin position="57"/>
        <end position="78"/>
    </location>
</feature>
<feature type="transmembrane region" description="Helical" evidence="8">
    <location>
        <begin position="375"/>
        <end position="399"/>
    </location>
</feature>
<comment type="caution">
    <text evidence="10">The sequence shown here is derived from an EMBL/GenBank/DDBJ whole genome shotgun (WGS) entry which is preliminary data.</text>
</comment>
<feature type="domain" description="Major facilitator superfamily (MFS) profile" evidence="9">
    <location>
        <begin position="17"/>
        <end position="429"/>
    </location>
</feature>
<feature type="transmembrane region" description="Helical" evidence="8">
    <location>
        <begin position="312"/>
        <end position="330"/>
    </location>
</feature>
<keyword evidence="4 8" id="KW-0812">Transmembrane</keyword>
<feature type="region of interest" description="Disordered" evidence="7">
    <location>
        <begin position="437"/>
        <end position="467"/>
    </location>
</feature>
<dbReference type="AlphaFoldDB" id="A0A4Q1HCV2"/>
<dbReference type="InterPro" id="IPR020846">
    <property type="entry name" value="MFS_dom"/>
</dbReference>
<dbReference type="OrthoDB" id="6766492at2"/>
<evidence type="ECO:0000256" key="8">
    <source>
        <dbReference type="SAM" id="Phobius"/>
    </source>
</evidence>
<dbReference type="InterPro" id="IPR036259">
    <property type="entry name" value="MFS_trans_sf"/>
</dbReference>
<feature type="transmembrane region" description="Helical" evidence="8">
    <location>
        <begin position="156"/>
        <end position="178"/>
    </location>
</feature>
<dbReference type="CDD" id="cd17369">
    <property type="entry name" value="MFS_ShiA_like"/>
    <property type="match status" value="1"/>
</dbReference>
<gene>
    <name evidence="10" type="ORF">C7R54_25480</name>
</gene>
<dbReference type="Pfam" id="PF07690">
    <property type="entry name" value="MFS_1"/>
    <property type="match status" value="1"/>
</dbReference>
<accession>A0A4Q1HCV2</accession>
<dbReference type="GO" id="GO:0022857">
    <property type="term" value="F:transmembrane transporter activity"/>
    <property type="evidence" value="ECO:0007669"/>
    <property type="project" value="InterPro"/>
</dbReference>
<comment type="subcellular location">
    <subcellularLocation>
        <location evidence="1">Cell membrane</location>
        <topology evidence="1">Multi-pass membrane protein</topology>
    </subcellularLocation>
</comment>
<dbReference type="RefSeq" id="WP_129153733.1">
    <property type="nucleotide sequence ID" value="NZ_JBHSDO010000004.1"/>
</dbReference>
<proteinExistence type="predicted"/>
<keyword evidence="11" id="KW-1185">Reference proteome</keyword>
<evidence type="ECO:0000256" key="4">
    <source>
        <dbReference type="ARBA" id="ARBA00022692"/>
    </source>
</evidence>
<feature type="transmembrane region" description="Helical" evidence="8">
    <location>
        <begin position="283"/>
        <end position="300"/>
    </location>
</feature>
<keyword evidence="2" id="KW-0813">Transport</keyword>
<evidence type="ECO:0000256" key="2">
    <source>
        <dbReference type="ARBA" id="ARBA00022448"/>
    </source>
</evidence>
<dbReference type="Gene3D" id="1.20.1250.20">
    <property type="entry name" value="MFS general substrate transporter like domains"/>
    <property type="match status" value="2"/>
</dbReference>
<protein>
    <submittedName>
        <fullName evidence="10">MFS transporter</fullName>
    </submittedName>
</protein>
<name>A0A4Q1HCV2_9BURK</name>
<feature type="transmembrane region" description="Helical" evidence="8">
    <location>
        <begin position="405"/>
        <end position="425"/>
    </location>
</feature>
<reference evidence="10 11" key="1">
    <citation type="journal article" date="2017" name="Int. J. Syst. Evol. Microbiol.">
        <title>Achromobacter aloeverae sp. nov., isolated from the root of Aloe vera (L.) Burm.f.</title>
        <authorList>
            <person name="Kuncharoen N."/>
            <person name="Muramatsu Y."/>
            <person name="Shibata C."/>
            <person name="Kamakura Y."/>
            <person name="Nakagawa Y."/>
            <person name="Tanasupawat S."/>
        </authorList>
    </citation>
    <scope>NUCLEOTIDE SEQUENCE [LARGE SCALE GENOMIC DNA]</scope>
    <source>
        <strain evidence="10 11">AVA-1</strain>
    </source>
</reference>
<dbReference type="InterPro" id="IPR011701">
    <property type="entry name" value="MFS"/>
</dbReference>
<keyword evidence="3" id="KW-1003">Cell membrane</keyword>
<dbReference type="SUPFAM" id="SSF103473">
    <property type="entry name" value="MFS general substrate transporter"/>
    <property type="match status" value="1"/>
</dbReference>
<dbReference type="GO" id="GO:0005886">
    <property type="term" value="C:plasma membrane"/>
    <property type="evidence" value="ECO:0007669"/>
    <property type="project" value="UniProtKB-SubCell"/>
</dbReference>
<dbReference type="Proteomes" id="UP000290849">
    <property type="component" value="Unassembled WGS sequence"/>
</dbReference>
<sequence length="467" mass="49418">MNHNSAQGSDSAMQTRAVTAATIGTALEWTDFALYGALAATVLPKLFFPAMDPTSSLLASLATFGVGLAARPLGAVICGSLGDKFGRRNLMLATVSVMGLSSFLMGLLPTYAQIGVWAPILLVLLRIVQGFALGGESTGGQLMAIEHASPDRRGKYSGLLGICSPVSQIVANAVLFGLSASMSAQAFEAWGWRVPFLLSFLLVIVGVYIRLKVHETPAFVEMQRSGNVAKVSNPLRDAVRFHYKPLIRWMLFFCGPAALFYLIVVFSLSYITKTLNVPKQDGFMLLMGANVFAIGGALLGGMLSDRIGRKKALAIGSIATLLISLVYFSVLDTRSFVPMLLIMGLFLGFTQYQSGIQPVAFAEAFPTNVRYSGSALAYTGANLLTGGPMPMVAVWLLSISNGSPWAVVALCASLNLISLIAILWGPETRGIDMNRADSSSRLAGSAGQAPLSSPGAIDSGTRLGNSR</sequence>
<feature type="transmembrane region" description="Helical" evidence="8">
    <location>
        <begin position="190"/>
        <end position="209"/>
    </location>
</feature>
<feature type="transmembrane region" description="Helical" evidence="8">
    <location>
        <begin position="336"/>
        <end position="354"/>
    </location>
</feature>
<keyword evidence="6 8" id="KW-0472">Membrane</keyword>
<evidence type="ECO:0000256" key="5">
    <source>
        <dbReference type="ARBA" id="ARBA00022989"/>
    </source>
</evidence>
<evidence type="ECO:0000256" key="7">
    <source>
        <dbReference type="SAM" id="MobiDB-lite"/>
    </source>
</evidence>
<dbReference type="PANTHER" id="PTHR43045:SF1">
    <property type="entry name" value="SHIKIMATE TRANSPORTER"/>
    <property type="match status" value="1"/>
</dbReference>
<evidence type="ECO:0000256" key="3">
    <source>
        <dbReference type="ARBA" id="ARBA00022475"/>
    </source>
</evidence>